<feature type="transmembrane region" description="Helical" evidence="1">
    <location>
        <begin position="7"/>
        <end position="35"/>
    </location>
</feature>
<keyword evidence="3" id="KW-1185">Reference proteome</keyword>
<gene>
    <name evidence="2" type="ORF">SAMN02745220_05334</name>
</gene>
<evidence type="ECO:0000256" key="1">
    <source>
        <dbReference type="SAM" id="Phobius"/>
    </source>
</evidence>
<reference evidence="2 3" key="1">
    <citation type="submission" date="2016-12" db="EMBL/GenBank/DDBJ databases">
        <authorList>
            <person name="Song W.-J."/>
            <person name="Kurnit D.M."/>
        </authorList>
    </citation>
    <scope>NUCLEOTIDE SEQUENCE [LARGE SCALE GENOMIC DNA]</scope>
    <source>
        <strain evidence="2 3">DSM 18488</strain>
    </source>
</reference>
<sequence>MKTTTKIIIYLSILALIDMIIPIPFTALMLIYVILEKPAWFKTLVTEIYNS</sequence>
<dbReference type="Proteomes" id="UP000184603">
    <property type="component" value="Unassembled WGS sequence"/>
</dbReference>
<evidence type="ECO:0000313" key="3">
    <source>
        <dbReference type="Proteomes" id="UP000184603"/>
    </source>
</evidence>
<accession>A0A1M7YMS1</accession>
<keyword evidence="1" id="KW-1133">Transmembrane helix</keyword>
<dbReference type="EMBL" id="FRFE01000082">
    <property type="protein sequence ID" value="SHO53836.1"/>
    <property type="molecule type" value="Genomic_DNA"/>
</dbReference>
<protein>
    <submittedName>
        <fullName evidence="2">Uncharacterized protein</fullName>
    </submittedName>
</protein>
<evidence type="ECO:0000313" key="2">
    <source>
        <dbReference type="EMBL" id="SHO53836.1"/>
    </source>
</evidence>
<proteinExistence type="predicted"/>
<dbReference type="AlphaFoldDB" id="A0A1M7YMS1"/>
<organism evidence="2 3">
    <name type="scientific">Desulfopila aestuarii DSM 18488</name>
    <dbReference type="NCBI Taxonomy" id="1121416"/>
    <lineage>
        <taxon>Bacteria</taxon>
        <taxon>Pseudomonadati</taxon>
        <taxon>Thermodesulfobacteriota</taxon>
        <taxon>Desulfobulbia</taxon>
        <taxon>Desulfobulbales</taxon>
        <taxon>Desulfocapsaceae</taxon>
        <taxon>Desulfopila</taxon>
    </lineage>
</organism>
<keyword evidence="1" id="KW-0472">Membrane</keyword>
<name>A0A1M7YMS1_9BACT</name>
<keyword evidence="1" id="KW-0812">Transmembrane</keyword>